<dbReference type="InterPro" id="IPR003305">
    <property type="entry name" value="CenC_carb-bd"/>
</dbReference>
<organism evidence="5 6">
    <name type="scientific">Mesobacillus campisalis</name>
    <dbReference type="NCBI Taxonomy" id="1408103"/>
    <lineage>
        <taxon>Bacteria</taxon>
        <taxon>Bacillati</taxon>
        <taxon>Bacillota</taxon>
        <taxon>Bacilli</taxon>
        <taxon>Bacillales</taxon>
        <taxon>Bacillaceae</taxon>
        <taxon>Mesobacillus</taxon>
    </lineage>
</organism>
<dbReference type="EMBL" id="LAYY01000001">
    <property type="protein sequence ID" value="KKK39897.1"/>
    <property type="molecule type" value="Genomic_DNA"/>
</dbReference>
<dbReference type="PATRIC" id="fig|1408103.3.peg.232"/>
<sequence length="1122" mass="123455">MKNQKMKKRFVLLFCFTLVFSLLAPFSVSNSQAVGTSAIAGEVVNGGFEEEVLTGWSLVTNNPLTSIAISNERANTGTKSLHFKDANSNNPGGNLQVTSEKVSVTAGESYTAKAFVNVVSQSHSIGFEIHYFNDDNQRVGTATFINFGSALLGTDKWTEIQVPFQVPDGASRVELRFNSGHISITEAFFDDVTIEGNTIPEPPAEDIHHEVINPGFEEQVVDGKIPGWTSEFAGPGIKVSSDRTRTGVQSLHLHDTSDKEGVSVLSDKIAVVPGASYLLTVFSNVVSQTHSVVTEIRYFDKDNKKITDHRELNSNLPKNDWIDLKVFSVVPENAAYARLAFYSGGISFTEVYFDDVSFKKVTDDTQLDRKYAEPVNLGEMVHVQLGQAGAIQENSLGENEVYYHSNGHPGTFSVLDAETGKLKFSKVIENTEAVWAMTIGPDKNVYFAGTSDGKLYRYVPERKEVEYLGANPSAAWVWDIEATNDGKIYGATYPGAGVFEYDINTGQFKDFGSVIEQEYARGLAVDGDYIYVGIGTKKHLYKINRHTGEKEELIIEGQSGENGIIQDIWAVNGKLLVAVSTINMLVVDQETMKVEGSFEFSNMISEADPNQPHMIYYKKGTQLYNYNLNENKETLIEGLPLLPDTPRVKDMAWITLSTGKTVLAMVTQYGEYMLYHPETNELSFVMLDLAATAVAIQALESGPDGRLYMGGYQRGMSVYNPFTDQIDVNVSSFAQPEGIGFLNDTVYFGTYVGAIMYGYDPTQPVDLNSNPKLEYDIKDEQDRPFAITSGNNKLFVGTIPDYGVLGGALAIYDSETDEWSQQRNVVQDQSIISLAYHDGKLFGGTSVWGGLGINPKAEKAKIFVWDVEKGEKILEFTPEIPSIDKAPRMIGDLSIGPDGFLWGAVEGTIFKLNPETYEVVDSKLIRPSLYNSSKWFPYRLKWGPDGMLYTTLARSLIVIDPKTMDHKVLVEDFMNSMTVGVDGSIYYALGSELHKIPVSETDATLQSITIDGKGMEGFQHGKLNYTMDAVQTENIAAELSQPGAKVEIVHSTGKTVIITTGSDGISTLTYTITWLKQPCTPGRPENPGQPCKPNKPGKPENPGKPDSPGKPENPGRPQNPVK</sequence>
<proteinExistence type="predicted"/>
<comment type="caution">
    <text evidence="5">The sequence shown here is derived from an EMBL/GenBank/DDBJ whole genome shotgun (WGS) entry which is preliminary data.</text>
</comment>
<keyword evidence="6" id="KW-1185">Reference proteome</keyword>
<dbReference type="Gene3D" id="2.130.10.10">
    <property type="entry name" value="YVTN repeat-like/Quinoprotein amine dehydrogenase"/>
    <property type="match status" value="2"/>
</dbReference>
<dbReference type="OrthoDB" id="843723at2"/>
<feature type="chain" id="PRO_5005642064" description="CBM-cenC domain-containing protein" evidence="3">
    <location>
        <begin position="34"/>
        <end position="1122"/>
    </location>
</feature>
<dbReference type="RefSeq" id="WP_046521838.1">
    <property type="nucleotide sequence ID" value="NZ_LAYY01000001.1"/>
</dbReference>
<dbReference type="InterPro" id="IPR051344">
    <property type="entry name" value="Vgb"/>
</dbReference>
<evidence type="ECO:0000313" key="5">
    <source>
        <dbReference type="EMBL" id="KKK39897.1"/>
    </source>
</evidence>
<name>A0A0M2T3R2_9BACI</name>
<feature type="signal peptide" evidence="3">
    <location>
        <begin position="1"/>
        <end position="33"/>
    </location>
</feature>
<dbReference type="PANTHER" id="PTHR40274:SF3">
    <property type="entry name" value="VIRGINIAMYCIN B LYASE"/>
    <property type="match status" value="1"/>
</dbReference>
<dbReference type="PANTHER" id="PTHR40274">
    <property type="entry name" value="VIRGINIAMYCIN B LYASE"/>
    <property type="match status" value="1"/>
</dbReference>
<dbReference type="Proteomes" id="UP000034166">
    <property type="component" value="Unassembled WGS sequence"/>
</dbReference>
<feature type="compositionally biased region" description="Basic and acidic residues" evidence="2">
    <location>
        <begin position="1097"/>
        <end position="1109"/>
    </location>
</feature>
<dbReference type="InterPro" id="IPR008979">
    <property type="entry name" value="Galactose-bd-like_sf"/>
</dbReference>
<evidence type="ECO:0000259" key="4">
    <source>
        <dbReference type="Pfam" id="PF02018"/>
    </source>
</evidence>
<keyword evidence="3" id="KW-0732">Signal</keyword>
<dbReference type="SUPFAM" id="SSF49785">
    <property type="entry name" value="Galactose-binding domain-like"/>
    <property type="match status" value="1"/>
</dbReference>
<accession>A0A0M2T3R2</accession>
<reference evidence="5 6" key="1">
    <citation type="submission" date="2015-04" db="EMBL/GenBank/DDBJ databases">
        <title>Taxonomic description and genome sequence of Bacillus campisalis sp. nov., a novel member of the genus Bacillus isolated from solar saltern.</title>
        <authorList>
            <person name="Mathan Kumar R."/>
            <person name="Kaur G."/>
            <person name="Kumar A."/>
            <person name="Singh N.K."/>
            <person name="Kaur N."/>
            <person name="Kumar N."/>
            <person name="Mayilraj S."/>
        </authorList>
    </citation>
    <scope>NUCLEOTIDE SEQUENCE [LARGE SCALE GENOMIC DNA]</scope>
    <source>
        <strain evidence="5 6">SA2-6</strain>
    </source>
</reference>
<dbReference type="SUPFAM" id="SSF50998">
    <property type="entry name" value="Quinoprotein alcohol dehydrogenase-like"/>
    <property type="match status" value="1"/>
</dbReference>
<dbReference type="Pfam" id="PF02018">
    <property type="entry name" value="CBM_4_9"/>
    <property type="match status" value="1"/>
</dbReference>
<dbReference type="Gene3D" id="2.60.120.260">
    <property type="entry name" value="Galactose-binding domain-like"/>
    <property type="match status" value="2"/>
</dbReference>
<dbReference type="AlphaFoldDB" id="A0A0M2T3R2"/>
<dbReference type="GO" id="GO:0016798">
    <property type="term" value="F:hydrolase activity, acting on glycosyl bonds"/>
    <property type="evidence" value="ECO:0007669"/>
    <property type="project" value="InterPro"/>
</dbReference>
<dbReference type="SUPFAM" id="SSF69322">
    <property type="entry name" value="Tricorn protease domain 2"/>
    <property type="match status" value="1"/>
</dbReference>
<evidence type="ECO:0000313" key="6">
    <source>
        <dbReference type="Proteomes" id="UP000034166"/>
    </source>
</evidence>
<keyword evidence="1" id="KW-0378">Hydrolase</keyword>
<evidence type="ECO:0000256" key="3">
    <source>
        <dbReference type="SAM" id="SignalP"/>
    </source>
</evidence>
<feature type="domain" description="CBM-cenC" evidence="4">
    <location>
        <begin position="43"/>
        <end position="180"/>
    </location>
</feature>
<feature type="region of interest" description="Disordered" evidence="2">
    <location>
        <begin position="1079"/>
        <end position="1122"/>
    </location>
</feature>
<evidence type="ECO:0000256" key="1">
    <source>
        <dbReference type="ARBA" id="ARBA00022801"/>
    </source>
</evidence>
<dbReference type="InterPro" id="IPR011047">
    <property type="entry name" value="Quinoprotein_ADH-like_sf"/>
</dbReference>
<protein>
    <recommendedName>
        <fullName evidence="4">CBM-cenC domain-containing protein</fullName>
    </recommendedName>
</protein>
<gene>
    <name evidence="5" type="ORF">WQ57_01060</name>
</gene>
<evidence type="ECO:0000256" key="2">
    <source>
        <dbReference type="SAM" id="MobiDB-lite"/>
    </source>
</evidence>
<dbReference type="InterPro" id="IPR015943">
    <property type="entry name" value="WD40/YVTN_repeat-like_dom_sf"/>
</dbReference>